<protein>
    <submittedName>
        <fullName evidence="1">Uncharacterized protein</fullName>
    </submittedName>
</protein>
<comment type="caution">
    <text evidence="1">The sequence shown here is derived from an EMBL/GenBank/DDBJ whole genome shotgun (WGS) entry which is preliminary data.</text>
</comment>
<reference evidence="1 2" key="1">
    <citation type="submission" date="2024-01" db="EMBL/GenBank/DDBJ databases">
        <title>The genomes of 5 underutilized Papilionoideae crops provide insights into root nodulation and disease resistanc.</title>
        <authorList>
            <person name="Jiang F."/>
        </authorList>
    </citation>
    <scope>NUCLEOTIDE SEQUENCE [LARGE SCALE GENOMIC DNA]</scope>
    <source>
        <strain evidence="1">LVBAO_FW01</strain>
        <tissue evidence="1">Leaves</tissue>
    </source>
</reference>
<evidence type="ECO:0000313" key="2">
    <source>
        <dbReference type="Proteomes" id="UP001367508"/>
    </source>
</evidence>
<accession>A0AAN9QEV7</accession>
<dbReference type="AlphaFoldDB" id="A0AAN9QEV7"/>
<dbReference type="EMBL" id="JAYMYQ010000005">
    <property type="protein sequence ID" value="KAK7328743.1"/>
    <property type="molecule type" value="Genomic_DNA"/>
</dbReference>
<dbReference type="Proteomes" id="UP001367508">
    <property type="component" value="Unassembled WGS sequence"/>
</dbReference>
<sequence length="108" mass="11744">MEAVEPLSLVSKSGLEFLLEKYKSYSVEDCMGTTRPCLLIPFFDHDKRGGSGPCLLSPWSVNSSKANASSHLPFCEHEGSSALAMNLGPVIWASHTKKPCPLSYKLGQ</sequence>
<evidence type="ECO:0000313" key="1">
    <source>
        <dbReference type="EMBL" id="KAK7328743.1"/>
    </source>
</evidence>
<gene>
    <name evidence="1" type="ORF">VNO77_22862</name>
</gene>
<proteinExistence type="predicted"/>
<keyword evidence="2" id="KW-1185">Reference proteome</keyword>
<organism evidence="1 2">
    <name type="scientific">Canavalia gladiata</name>
    <name type="common">Sword bean</name>
    <name type="synonym">Dolichos gladiatus</name>
    <dbReference type="NCBI Taxonomy" id="3824"/>
    <lineage>
        <taxon>Eukaryota</taxon>
        <taxon>Viridiplantae</taxon>
        <taxon>Streptophyta</taxon>
        <taxon>Embryophyta</taxon>
        <taxon>Tracheophyta</taxon>
        <taxon>Spermatophyta</taxon>
        <taxon>Magnoliopsida</taxon>
        <taxon>eudicotyledons</taxon>
        <taxon>Gunneridae</taxon>
        <taxon>Pentapetalae</taxon>
        <taxon>rosids</taxon>
        <taxon>fabids</taxon>
        <taxon>Fabales</taxon>
        <taxon>Fabaceae</taxon>
        <taxon>Papilionoideae</taxon>
        <taxon>50 kb inversion clade</taxon>
        <taxon>NPAAA clade</taxon>
        <taxon>indigoferoid/millettioid clade</taxon>
        <taxon>Phaseoleae</taxon>
        <taxon>Canavalia</taxon>
    </lineage>
</organism>
<name>A0AAN9QEV7_CANGL</name>